<reference evidence="4 5" key="1">
    <citation type="submission" date="2021-01" db="EMBL/GenBank/DDBJ databases">
        <title>Tumebacillus sp. strain ITR2 16S ribosomal RNA gene Genome sequencing and assembly.</title>
        <authorList>
            <person name="Kang M."/>
        </authorList>
    </citation>
    <scope>NUCLEOTIDE SEQUENCE [LARGE SCALE GENOMIC DNA]</scope>
    <source>
        <strain evidence="4 5">ITR2</strain>
    </source>
</reference>
<evidence type="ECO:0000256" key="1">
    <source>
        <dbReference type="ARBA" id="ARBA00022679"/>
    </source>
</evidence>
<dbReference type="PROSITE" id="PS51186">
    <property type="entry name" value="GNAT"/>
    <property type="match status" value="2"/>
</dbReference>
<feature type="domain" description="N-acetyltransferase" evidence="3">
    <location>
        <begin position="152"/>
        <end position="287"/>
    </location>
</feature>
<dbReference type="Pfam" id="PF00583">
    <property type="entry name" value="Acetyltransf_1"/>
    <property type="match status" value="2"/>
</dbReference>
<evidence type="ECO:0000313" key="4">
    <source>
        <dbReference type="EMBL" id="MBL0388975.1"/>
    </source>
</evidence>
<evidence type="ECO:0000259" key="3">
    <source>
        <dbReference type="PROSITE" id="PS51186"/>
    </source>
</evidence>
<keyword evidence="2" id="KW-0012">Acyltransferase</keyword>
<keyword evidence="1" id="KW-0808">Transferase</keyword>
<feature type="domain" description="N-acetyltransferase" evidence="3">
    <location>
        <begin position="5"/>
        <end position="152"/>
    </location>
</feature>
<keyword evidence="5" id="KW-1185">Reference proteome</keyword>
<dbReference type="InterPro" id="IPR000182">
    <property type="entry name" value="GNAT_dom"/>
</dbReference>
<dbReference type="InterPro" id="IPR016181">
    <property type="entry name" value="Acyl_CoA_acyltransferase"/>
</dbReference>
<evidence type="ECO:0000313" key="5">
    <source>
        <dbReference type="Proteomes" id="UP000602284"/>
    </source>
</evidence>
<name>A0ABS1JFA4_9BACL</name>
<sequence length="287" mass="32446">MTLLVAKQTLSQQELTEIRELVELCNEFEGIQLKMNWDNLETRKGNQTDDFLYYEDGRLIGYFALFAFQSTEAEMIAAVHPDARRKGIFRHLLDAALQQMRQRNIPKLLFVVDSKSASATAVAKHLGATYAHSEYRMELETVQAQPKRHPNLSVRRGAVEDANFISDVTADAFGYPKRPPHDAEYFAHPTRRIYIFEADGERVGTLFTILFSNDSRSAIYGFCIQKSAQGKGYGRQVLSEVVQELLADGFQSVELEVACENKRALGLYQSVGFEEIGAIDYYALPVL</sequence>
<comment type="caution">
    <text evidence="4">The sequence shown here is derived from an EMBL/GenBank/DDBJ whole genome shotgun (WGS) entry which is preliminary data.</text>
</comment>
<organism evidence="4 5">
    <name type="scientific">Tumebacillus amylolyticus</name>
    <dbReference type="NCBI Taxonomy" id="2801339"/>
    <lineage>
        <taxon>Bacteria</taxon>
        <taxon>Bacillati</taxon>
        <taxon>Bacillota</taxon>
        <taxon>Bacilli</taxon>
        <taxon>Bacillales</taxon>
        <taxon>Alicyclobacillaceae</taxon>
        <taxon>Tumebacillus</taxon>
    </lineage>
</organism>
<dbReference type="CDD" id="cd04301">
    <property type="entry name" value="NAT_SF"/>
    <property type="match status" value="2"/>
</dbReference>
<dbReference type="PANTHER" id="PTHR43877">
    <property type="entry name" value="AMINOALKYLPHOSPHONATE N-ACETYLTRANSFERASE-RELATED-RELATED"/>
    <property type="match status" value="1"/>
</dbReference>
<dbReference type="PANTHER" id="PTHR43877:SF2">
    <property type="entry name" value="AMINOALKYLPHOSPHONATE N-ACETYLTRANSFERASE-RELATED"/>
    <property type="match status" value="1"/>
</dbReference>
<evidence type="ECO:0000256" key="2">
    <source>
        <dbReference type="ARBA" id="ARBA00023315"/>
    </source>
</evidence>
<dbReference type="Gene3D" id="3.40.630.30">
    <property type="match status" value="1"/>
</dbReference>
<protein>
    <submittedName>
        <fullName evidence="4">GNAT family N-acetyltransferase</fullName>
    </submittedName>
</protein>
<dbReference type="Proteomes" id="UP000602284">
    <property type="component" value="Unassembled WGS sequence"/>
</dbReference>
<dbReference type="EMBL" id="JAEQNB010000008">
    <property type="protein sequence ID" value="MBL0388975.1"/>
    <property type="molecule type" value="Genomic_DNA"/>
</dbReference>
<dbReference type="SUPFAM" id="SSF55729">
    <property type="entry name" value="Acyl-CoA N-acyltransferases (Nat)"/>
    <property type="match status" value="2"/>
</dbReference>
<accession>A0ABS1JFA4</accession>
<dbReference type="RefSeq" id="WP_201637980.1">
    <property type="nucleotide sequence ID" value="NZ_JAEQNB010000008.1"/>
</dbReference>
<proteinExistence type="predicted"/>
<dbReference type="InterPro" id="IPR050832">
    <property type="entry name" value="Bact_Acetyltransf"/>
</dbReference>
<gene>
    <name evidence="4" type="ORF">JJB07_20475</name>
</gene>